<comment type="caution">
    <text evidence="1">The sequence shown here is derived from an EMBL/GenBank/DDBJ whole genome shotgun (WGS) entry which is preliminary data.</text>
</comment>
<name>A0A2P5HFU3_DIAHE</name>
<dbReference type="Proteomes" id="UP000094444">
    <property type="component" value="Unassembled WGS sequence"/>
</dbReference>
<sequence>MCGCKEDEEGWQPGRQVELRPRVRRGIQEPEILEELGYFAIAAGIMPDPSDPAGRNIQYFTINRFHPNPDYPQIAIIGANEEKGLLVVKEIFLNRDDRDRGQRPLAAAVFLSFWHHVRGQPVESLRTIFFENATENTLMGTRDGIYESMRMDRMEPLTLSHRGHSSAEKRFFEDVYNHTPFGKCGRTIVTQNREMERARIHLSRFKFIPKGPSGFYFDFSFTFKGPSANQSHNRGNRGRR</sequence>
<accession>A0A2P5HFU3</accession>
<dbReference type="AlphaFoldDB" id="A0A2P5HFU3"/>
<gene>
    <name evidence="1" type="ORF">DHEL01_v212487</name>
</gene>
<protein>
    <submittedName>
        <fullName evidence="1">Uncharacterized protein</fullName>
    </submittedName>
</protein>
<dbReference type="InParanoid" id="A0A2P5HFU3"/>
<dbReference type="OrthoDB" id="5243000at2759"/>
<evidence type="ECO:0000313" key="1">
    <source>
        <dbReference type="EMBL" id="POS69118.1"/>
    </source>
</evidence>
<dbReference type="EMBL" id="MAVT02002652">
    <property type="protein sequence ID" value="POS69118.1"/>
    <property type="molecule type" value="Genomic_DNA"/>
</dbReference>
<organism evidence="1 2">
    <name type="scientific">Diaporthe helianthi</name>
    <dbReference type="NCBI Taxonomy" id="158607"/>
    <lineage>
        <taxon>Eukaryota</taxon>
        <taxon>Fungi</taxon>
        <taxon>Dikarya</taxon>
        <taxon>Ascomycota</taxon>
        <taxon>Pezizomycotina</taxon>
        <taxon>Sordariomycetes</taxon>
        <taxon>Sordariomycetidae</taxon>
        <taxon>Diaporthales</taxon>
        <taxon>Diaporthaceae</taxon>
        <taxon>Diaporthe</taxon>
    </lineage>
</organism>
<evidence type="ECO:0000313" key="2">
    <source>
        <dbReference type="Proteomes" id="UP000094444"/>
    </source>
</evidence>
<keyword evidence="2" id="KW-1185">Reference proteome</keyword>
<proteinExistence type="predicted"/>
<reference evidence="1" key="1">
    <citation type="submission" date="2017-09" db="EMBL/GenBank/DDBJ databases">
        <title>Polyketide synthases of a Diaporthe helianthi virulent isolate.</title>
        <authorList>
            <person name="Baroncelli R."/>
        </authorList>
    </citation>
    <scope>NUCLEOTIDE SEQUENCE [LARGE SCALE GENOMIC DNA]</scope>
    <source>
        <strain evidence="1">7/96</strain>
    </source>
</reference>